<name>A0AAV1I7G1_9CHLO</name>
<dbReference type="GO" id="GO:0009240">
    <property type="term" value="P:isopentenyl diphosphate biosynthetic process"/>
    <property type="evidence" value="ECO:0007669"/>
    <property type="project" value="TreeGrafter"/>
</dbReference>
<dbReference type="AlphaFoldDB" id="A0AAV1I7G1"/>
<evidence type="ECO:0000259" key="1">
    <source>
        <dbReference type="PROSITE" id="PS51462"/>
    </source>
</evidence>
<dbReference type="PANTHER" id="PTHR10885">
    <property type="entry name" value="ISOPENTENYL-DIPHOSPHATE DELTA-ISOMERASE"/>
    <property type="match status" value="1"/>
</dbReference>
<keyword evidence="3" id="KW-1185">Reference proteome</keyword>
<comment type="caution">
    <text evidence="2">The sequence shown here is derived from an EMBL/GenBank/DDBJ whole genome shotgun (WGS) entry which is preliminary data.</text>
</comment>
<evidence type="ECO:0000313" key="2">
    <source>
        <dbReference type="EMBL" id="CAK0780448.1"/>
    </source>
</evidence>
<dbReference type="PROSITE" id="PS51462">
    <property type="entry name" value="NUDIX"/>
    <property type="match status" value="1"/>
</dbReference>
<sequence>MALAEKLIALPSKLCPSSQSLTADDEEELFDVVNDSNQKIGQEKRSIVHAKGLKHRAVYCFVFSEQGKLLMQQRSPKKKIGPLQWDLSVAEHLQPGESYDEAAVRGLQEELGITARLASLQGPLVPVHLRRLEAPEVGVTDCEFVTSFRLDGWQGEVNADPAEVHAWKFASVADVLEDMRANEQLYTPWFRAELHATVS</sequence>
<dbReference type="SUPFAM" id="SSF55811">
    <property type="entry name" value="Nudix"/>
    <property type="match status" value="1"/>
</dbReference>
<dbReference type="Pfam" id="PF00293">
    <property type="entry name" value="NUDIX"/>
    <property type="match status" value="1"/>
</dbReference>
<proteinExistence type="predicted"/>
<dbReference type="GO" id="GO:0004452">
    <property type="term" value="F:isopentenyl-diphosphate delta-isomerase activity"/>
    <property type="evidence" value="ECO:0007669"/>
    <property type="project" value="TreeGrafter"/>
</dbReference>
<evidence type="ECO:0000313" key="3">
    <source>
        <dbReference type="Proteomes" id="UP001314263"/>
    </source>
</evidence>
<dbReference type="CDD" id="cd04692">
    <property type="entry name" value="NUDIX_Hydrolase"/>
    <property type="match status" value="1"/>
</dbReference>
<organism evidence="2 3">
    <name type="scientific">Coccomyxa viridis</name>
    <dbReference type="NCBI Taxonomy" id="1274662"/>
    <lineage>
        <taxon>Eukaryota</taxon>
        <taxon>Viridiplantae</taxon>
        <taxon>Chlorophyta</taxon>
        <taxon>core chlorophytes</taxon>
        <taxon>Trebouxiophyceae</taxon>
        <taxon>Trebouxiophyceae incertae sedis</taxon>
        <taxon>Coccomyxaceae</taxon>
        <taxon>Coccomyxa</taxon>
    </lineage>
</organism>
<dbReference type="GO" id="GO:0005737">
    <property type="term" value="C:cytoplasm"/>
    <property type="evidence" value="ECO:0007669"/>
    <property type="project" value="TreeGrafter"/>
</dbReference>
<feature type="domain" description="Nudix hydrolase" evidence="1">
    <location>
        <begin position="53"/>
        <end position="192"/>
    </location>
</feature>
<dbReference type="Gene3D" id="3.90.79.10">
    <property type="entry name" value="Nucleoside Triphosphate Pyrophosphohydrolase"/>
    <property type="match status" value="1"/>
</dbReference>
<reference evidence="2 3" key="1">
    <citation type="submission" date="2023-10" db="EMBL/GenBank/DDBJ databases">
        <authorList>
            <person name="Maclean D."/>
            <person name="Macfadyen A."/>
        </authorList>
    </citation>
    <scope>NUCLEOTIDE SEQUENCE [LARGE SCALE GENOMIC DNA]</scope>
</reference>
<dbReference type="PANTHER" id="PTHR10885:SF20">
    <property type="entry name" value="NUDIX HYDROLASE DOMAIN-CONTAINING PROTEIN"/>
    <property type="match status" value="1"/>
</dbReference>
<accession>A0AAV1I7G1</accession>
<gene>
    <name evidence="2" type="ORF">CVIRNUC_005057</name>
</gene>
<dbReference type="Proteomes" id="UP001314263">
    <property type="component" value="Unassembled WGS sequence"/>
</dbReference>
<dbReference type="InterPro" id="IPR000086">
    <property type="entry name" value="NUDIX_hydrolase_dom"/>
</dbReference>
<dbReference type="EMBL" id="CAUYUE010000006">
    <property type="protein sequence ID" value="CAK0780448.1"/>
    <property type="molecule type" value="Genomic_DNA"/>
</dbReference>
<dbReference type="InterPro" id="IPR015797">
    <property type="entry name" value="NUDIX_hydrolase-like_dom_sf"/>
</dbReference>
<protein>
    <recommendedName>
        <fullName evidence="1">Nudix hydrolase domain-containing protein</fullName>
    </recommendedName>
</protein>